<dbReference type="PROSITE" id="PS50011">
    <property type="entry name" value="PROTEIN_KINASE_DOM"/>
    <property type="match status" value="1"/>
</dbReference>
<dbReference type="Pfam" id="PF13499">
    <property type="entry name" value="EF-hand_7"/>
    <property type="match status" value="2"/>
</dbReference>
<keyword evidence="8" id="KW-0677">Repeat</keyword>
<gene>
    <name evidence="19" type="ORF">FGO68_gene12742</name>
</gene>
<dbReference type="GO" id="GO:0005856">
    <property type="term" value="C:cytoskeleton"/>
    <property type="evidence" value="ECO:0007669"/>
    <property type="project" value="UniProtKB-SubCell"/>
</dbReference>
<keyword evidence="5" id="KW-0723">Serine/threonine-protein kinase</keyword>
<comment type="function">
    <text evidence="15">Plays a fundamental role in microtubule organizing center structure and function. Component of the infraciliary lattice (ICL) and the ciliary basal bodies.</text>
</comment>
<evidence type="ECO:0000313" key="19">
    <source>
        <dbReference type="EMBL" id="TNV73208.1"/>
    </source>
</evidence>
<reference evidence="19" key="1">
    <citation type="submission" date="2019-06" db="EMBL/GenBank/DDBJ databases">
        <authorList>
            <person name="Zheng W."/>
        </authorList>
    </citation>
    <scope>NUCLEOTIDE SEQUENCE</scope>
    <source>
        <strain evidence="19">QDHG01</strain>
    </source>
</reference>
<keyword evidence="9" id="KW-0547">Nucleotide-binding</keyword>
<comment type="caution">
    <text evidence="19">The sequence shown here is derived from an EMBL/GenBank/DDBJ whole genome shotgun (WGS) entry which is preliminary data.</text>
</comment>
<dbReference type="InterPro" id="IPR050205">
    <property type="entry name" value="CDPK_Ser/Thr_kinases"/>
</dbReference>
<sequence length="496" mass="55718">MAYFEQLLRERAENGGSASNYDERPSKQSQQSSGTMVIHKPGVSIHDYYYISGIIGNPYDSKARLGINRQSGVERAIKEVPKAQIADLGDYLKKVRMLSQLDHPNICRYMELFEDEYSYYYVSEFLQGGDLWDAVYGLFGGFGGYSEETAATVVKQLLQASGYLHKKGIIHRNIRSGNILFSERGKLDVKLIDFDVAGTKTLETVNVYGGGMLGPHYCAPEVLKGEFTEKSDLWSIGIILYFMLMGDLPYNGETHEDVIKAVTRGTIKHHNDLLYKSLTPESRDLVEALLQQNPKNRPTAQEALQHPWFDLSIKGTLKKSDLSNALQSLKSFTGHSKIKSAMLGFFVQNLLSQQELNHLAQQFKEFDKDGSGALSPQELRTALKEVQGVDYNENEINEIIQRIDADGDGEINYSEFLMAALNRNAMLSGERLEVAFRLFDVDGNGELSIQEVKNLLSLAKPVDEVTVMRALKEVDGRTKANIGFTEFKTLMQKLFD</sequence>
<evidence type="ECO:0000259" key="18">
    <source>
        <dbReference type="PROSITE" id="PS50222"/>
    </source>
</evidence>
<evidence type="ECO:0000256" key="9">
    <source>
        <dbReference type="ARBA" id="ARBA00022741"/>
    </source>
</evidence>
<dbReference type="InterPro" id="IPR018247">
    <property type="entry name" value="EF_Hand_1_Ca_BS"/>
</dbReference>
<dbReference type="OrthoDB" id="40902at2759"/>
<feature type="domain" description="EF-hand" evidence="18">
    <location>
        <begin position="391"/>
        <end position="426"/>
    </location>
</feature>
<evidence type="ECO:0000256" key="5">
    <source>
        <dbReference type="ARBA" id="ARBA00022527"/>
    </source>
</evidence>
<dbReference type="Gene3D" id="1.10.238.10">
    <property type="entry name" value="EF-hand"/>
    <property type="match status" value="2"/>
</dbReference>
<dbReference type="InterPro" id="IPR011009">
    <property type="entry name" value="Kinase-like_dom_sf"/>
</dbReference>
<evidence type="ECO:0000256" key="2">
    <source>
        <dbReference type="ARBA" id="ARBA00004245"/>
    </source>
</evidence>
<dbReference type="CDD" id="cd00051">
    <property type="entry name" value="EFh"/>
    <property type="match status" value="1"/>
</dbReference>
<accession>A0A8J8NDW1</accession>
<evidence type="ECO:0000256" key="7">
    <source>
        <dbReference type="ARBA" id="ARBA00022723"/>
    </source>
</evidence>
<comment type="subcellular location">
    <subcellularLocation>
        <location evidence="2">Cytoplasm</location>
        <location evidence="2">Cytoskeleton</location>
    </subcellularLocation>
</comment>
<feature type="domain" description="EF-hand" evidence="18">
    <location>
        <begin position="427"/>
        <end position="462"/>
    </location>
</feature>
<comment type="similarity">
    <text evidence="14">Belongs to the protein kinase superfamily. Ser/Thr protein kinase family. CDPK subfamily.</text>
</comment>
<keyword evidence="20" id="KW-1185">Reference proteome</keyword>
<feature type="domain" description="EF-hand" evidence="18">
    <location>
        <begin position="354"/>
        <end position="389"/>
    </location>
</feature>
<dbReference type="SMART" id="SM00054">
    <property type="entry name" value="EFh"/>
    <property type="match status" value="4"/>
</dbReference>
<evidence type="ECO:0000256" key="15">
    <source>
        <dbReference type="ARBA" id="ARBA00025692"/>
    </source>
</evidence>
<evidence type="ECO:0000256" key="6">
    <source>
        <dbReference type="ARBA" id="ARBA00022679"/>
    </source>
</evidence>
<keyword evidence="10" id="KW-0418">Kinase</keyword>
<dbReference type="InterPro" id="IPR011992">
    <property type="entry name" value="EF-hand-dom_pair"/>
</dbReference>
<dbReference type="Gene3D" id="3.30.200.20">
    <property type="entry name" value="Phosphorylase Kinase, domain 1"/>
    <property type="match status" value="1"/>
</dbReference>
<dbReference type="Proteomes" id="UP000785679">
    <property type="component" value="Unassembled WGS sequence"/>
</dbReference>
<dbReference type="GO" id="GO:0004674">
    <property type="term" value="F:protein serine/threonine kinase activity"/>
    <property type="evidence" value="ECO:0007669"/>
    <property type="project" value="UniProtKB-KW"/>
</dbReference>
<organism evidence="19 20">
    <name type="scientific">Halteria grandinella</name>
    <dbReference type="NCBI Taxonomy" id="5974"/>
    <lineage>
        <taxon>Eukaryota</taxon>
        <taxon>Sar</taxon>
        <taxon>Alveolata</taxon>
        <taxon>Ciliophora</taxon>
        <taxon>Intramacronucleata</taxon>
        <taxon>Spirotrichea</taxon>
        <taxon>Stichotrichia</taxon>
        <taxon>Sporadotrichida</taxon>
        <taxon>Halteriidae</taxon>
        <taxon>Halteria</taxon>
    </lineage>
</organism>
<keyword evidence="12" id="KW-0067">ATP-binding</keyword>
<comment type="similarity">
    <text evidence="3">Belongs to the centrin family.</text>
</comment>
<keyword evidence="4" id="KW-0963">Cytoplasm</keyword>
<feature type="domain" description="Protein kinase" evidence="17">
    <location>
        <begin position="49"/>
        <end position="309"/>
    </location>
</feature>
<evidence type="ECO:0000256" key="12">
    <source>
        <dbReference type="ARBA" id="ARBA00022840"/>
    </source>
</evidence>
<dbReference type="PROSITE" id="PS00018">
    <property type="entry name" value="EF_HAND_1"/>
    <property type="match status" value="3"/>
</dbReference>
<evidence type="ECO:0000256" key="16">
    <source>
        <dbReference type="SAM" id="MobiDB-lite"/>
    </source>
</evidence>
<dbReference type="GO" id="GO:0005509">
    <property type="term" value="F:calcium ion binding"/>
    <property type="evidence" value="ECO:0007669"/>
    <property type="project" value="InterPro"/>
</dbReference>
<comment type="cofactor">
    <cofactor evidence="1">
        <name>Mg(2+)</name>
        <dbReference type="ChEBI" id="CHEBI:18420"/>
    </cofactor>
</comment>
<dbReference type="GO" id="GO:0005524">
    <property type="term" value="F:ATP binding"/>
    <property type="evidence" value="ECO:0007669"/>
    <property type="project" value="UniProtKB-KW"/>
</dbReference>
<evidence type="ECO:0000256" key="8">
    <source>
        <dbReference type="ARBA" id="ARBA00022737"/>
    </source>
</evidence>
<dbReference type="InterPro" id="IPR000719">
    <property type="entry name" value="Prot_kinase_dom"/>
</dbReference>
<dbReference type="Gene3D" id="1.10.510.10">
    <property type="entry name" value="Transferase(Phosphotransferase) domain 1"/>
    <property type="match status" value="1"/>
</dbReference>
<dbReference type="SUPFAM" id="SSF47473">
    <property type="entry name" value="EF-hand"/>
    <property type="match status" value="1"/>
</dbReference>
<evidence type="ECO:0000313" key="20">
    <source>
        <dbReference type="Proteomes" id="UP000785679"/>
    </source>
</evidence>
<keyword evidence="7" id="KW-0479">Metal-binding</keyword>
<evidence type="ECO:0000256" key="4">
    <source>
        <dbReference type="ARBA" id="ARBA00022490"/>
    </source>
</evidence>
<keyword evidence="6" id="KW-0808">Transferase</keyword>
<evidence type="ECO:0000256" key="1">
    <source>
        <dbReference type="ARBA" id="ARBA00001946"/>
    </source>
</evidence>
<evidence type="ECO:0000256" key="11">
    <source>
        <dbReference type="ARBA" id="ARBA00022837"/>
    </source>
</evidence>
<dbReference type="InterPro" id="IPR002048">
    <property type="entry name" value="EF_hand_dom"/>
</dbReference>
<dbReference type="EMBL" id="RRYP01019534">
    <property type="protein sequence ID" value="TNV73208.1"/>
    <property type="molecule type" value="Genomic_DNA"/>
</dbReference>
<dbReference type="FunFam" id="1.10.238.10:FF:000178">
    <property type="entry name" value="Calmodulin-2 A"/>
    <property type="match status" value="1"/>
</dbReference>
<dbReference type="PROSITE" id="PS50222">
    <property type="entry name" value="EF_HAND_2"/>
    <property type="match status" value="3"/>
</dbReference>
<keyword evidence="11" id="KW-0106">Calcium</keyword>
<evidence type="ECO:0000256" key="3">
    <source>
        <dbReference type="ARBA" id="ARBA00005253"/>
    </source>
</evidence>
<dbReference type="PANTHER" id="PTHR24349">
    <property type="entry name" value="SERINE/THREONINE-PROTEIN KINASE"/>
    <property type="match status" value="1"/>
</dbReference>
<feature type="region of interest" description="Disordered" evidence="16">
    <location>
        <begin position="14"/>
        <end position="35"/>
    </location>
</feature>
<evidence type="ECO:0000259" key="17">
    <source>
        <dbReference type="PROSITE" id="PS50011"/>
    </source>
</evidence>
<dbReference type="AlphaFoldDB" id="A0A8J8NDW1"/>
<evidence type="ECO:0000256" key="10">
    <source>
        <dbReference type="ARBA" id="ARBA00022777"/>
    </source>
</evidence>
<evidence type="ECO:0000256" key="14">
    <source>
        <dbReference type="ARBA" id="ARBA00024334"/>
    </source>
</evidence>
<protein>
    <submittedName>
        <fullName evidence="19">Uncharacterized protein</fullName>
    </submittedName>
</protein>
<dbReference type="Pfam" id="PF00069">
    <property type="entry name" value="Pkinase"/>
    <property type="match status" value="1"/>
</dbReference>
<keyword evidence="13" id="KW-0206">Cytoskeleton</keyword>
<evidence type="ECO:0000256" key="13">
    <source>
        <dbReference type="ARBA" id="ARBA00023212"/>
    </source>
</evidence>
<proteinExistence type="inferred from homology"/>
<name>A0A8J8NDW1_HALGN</name>
<dbReference type="SUPFAM" id="SSF56112">
    <property type="entry name" value="Protein kinase-like (PK-like)"/>
    <property type="match status" value="1"/>
</dbReference>